<dbReference type="EC" id="5.3.1.-" evidence="1"/>
<name>K1TVC5_9ZZZZ</name>
<dbReference type="PANTHER" id="PTHR30345">
    <property type="entry name" value="RIBOSE-5-PHOSPHATE ISOMERASE B"/>
    <property type="match status" value="1"/>
</dbReference>
<dbReference type="Pfam" id="PF02502">
    <property type="entry name" value="LacAB_rpiB"/>
    <property type="match status" value="1"/>
</dbReference>
<proteinExistence type="predicted"/>
<keyword evidence="1" id="KW-0413">Isomerase</keyword>
<dbReference type="NCBIfam" id="NF006753">
    <property type="entry name" value="PRK09273.1"/>
    <property type="match status" value="1"/>
</dbReference>
<sequence>MKIALINENSQASKNTIIYKELKNVANIHGDTVYNYGMESVEENNLTYVQAGLLAAILINSKAADFVVTGCGTGEGACLALNSFPNVLCGHIEDPTDAYLFSQINAGNAVALGYAKGFGWGSELTLRYIFEKLFEAPAGGGYPKERVVPEQANKKILDEVKKITHKDMLTILKVD</sequence>
<comment type="caution">
    <text evidence="1">The sequence shown here is derived from an EMBL/GenBank/DDBJ whole genome shotgun (WGS) entry which is preliminary data.</text>
</comment>
<dbReference type="Gene3D" id="3.40.1400.10">
    <property type="entry name" value="Sugar-phosphate isomerase, RpiB/LacA/LacB"/>
    <property type="match status" value="1"/>
</dbReference>
<dbReference type="EMBL" id="AJWZ01005203">
    <property type="protein sequence ID" value="EKC63231.1"/>
    <property type="molecule type" value="Genomic_DNA"/>
</dbReference>
<dbReference type="AlphaFoldDB" id="K1TVC5"/>
<gene>
    <name evidence="1" type="ORF">OBE_07571</name>
</gene>
<dbReference type="InterPro" id="IPR003500">
    <property type="entry name" value="RpiB_LacA_LacB"/>
</dbReference>
<dbReference type="SUPFAM" id="SSF89623">
    <property type="entry name" value="Ribose/Galactose isomerase RpiB/AlsB"/>
    <property type="match status" value="1"/>
</dbReference>
<evidence type="ECO:0000313" key="1">
    <source>
        <dbReference type="EMBL" id="EKC63231.1"/>
    </source>
</evidence>
<dbReference type="GO" id="GO:0005975">
    <property type="term" value="P:carbohydrate metabolic process"/>
    <property type="evidence" value="ECO:0007669"/>
    <property type="project" value="InterPro"/>
</dbReference>
<organism evidence="1">
    <name type="scientific">human gut metagenome</name>
    <dbReference type="NCBI Taxonomy" id="408170"/>
    <lineage>
        <taxon>unclassified sequences</taxon>
        <taxon>metagenomes</taxon>
        <taxon>organismal metagenomes</taxon>
    </lineage>
</organism>
<accession>K1TVC5</accession>
<protein>
    <submittedName>
        <fullName evidence="1">Ribose/galactose isomerase</fullName>
        <ecNumber evidence="1">5.3.1.-</ecNumber>
    </submittedName>
</protein>
<dbReference type="InterPro" id="IPR036569">
    <property type="entry name" value="RpiB_LacA_LacB_sf"/>
</dbReference>
<reference evidence="1" key="1">
    <citation type="journal article" date="2013" name="Environ. Microbiol.">
        <title>Microbiota from the distal guts of lean and obese adolescents exhibit partial functional redundancy besides clear differences in community structure.</title>
        <authorList>
            <person name="Ferrer M."/>
            <person name="Ruiz A."/>
            <person name="Lanza F."/>
            <person name="Haange S.B."/>
            <person name="Oberbach A."/>
            <person name="Till H."/>
            <person name="Bargiela R."/>
            <person name="Campoy C."/>
            <person name="Segura M.T."/>
            <person name="Richter M."/>
            <person name="von Bergen M."/>
            <person name="Seifert J."/>
            <person name="Suarez A."/>
        </authorList>
    </citation>
    <scope>NUCLEOTIDE SEQUENCE</scope>
</reference>
<dbReference type="GO" id="GO:0016853">
    <property type="term" value="F:isomerase activity"/>
    <property type="evidence" value="ECO:0007669"/>
    <property type="project" value="UniProtKB-KW"/>
</dbReference>
<dbReference type="PANTHER" id="PTHR30345:SF6">
    <property type="entry name" value="RIBOSE 5-PHOSPHATE ISOMERASE"/>
    <property type="match status" value="1"/>
</dbReference>